<dbReference type="EMBL" id="BAAAVT010000019">
    <property type="protein sequence ID" value="GAA3073271.1"/>
    <property type="molecule type" value="Genomic_DNA"/>
</dbReference>
<dbReference type="InterPro" id="IPR029465">
    <property type="entry name" value="ATPgrasp_TupA"/>
</dbReference>
<organism evidence="3 4">
    <name type="scientific">Nesterenkonia aethiopica</name>
    <dbReference type="NCBI Taxonomy" id="269144"/>
    <lineage>
        <taxon>Bacteria</taxon>
        <taxon>Bacillati</taxon>
        <taxon>Actinomycetota</taxon>
        <taxon>Actinomycetes</taxon>
        <taxon>Micrococcales</taxon>
        <taxon>Micrococcaceae</taxon>
        <taxon>Nesterenkonia</taxon>
    </lineage>
</organism>
<evidence type="ECO:0000256" key="1">
    <source>
        <dbReference type="SAM" id="Coils"/>
    </source>
</evidence>
<accession>A0ABP6M4X6</accession>
<comment type="caution">
    <text evidence="3">The sequence shown here is derived from an EMBL/GenBank/DDBJ whole genome shotgun (WGS) entry which is preliminary data.</text>
</comment>
<evidence type="ECO:0008006" key="5">
    <source>
        <dbReference type="Google" id="ProtNLM"/>
    </source>
</evidence>
<feature type="compositionally biased region" description="Basic and acidic residues" evidence="2">
    <location>
        <begin position="483"/>
        <end position="492"/>
    </location>
</feature>
<dbReference type="Proteomes" id="UP001500236">
    <property type="component" value="Unassembled WGS sequence"/>
</dbReference>
<evidence type="ECO:0000313" key="3">
    <source>
        <dbReference type="EMBL" id="GAA3073271.1"/>
    </source>
</evidence>
<name>A0ABP6M4X6_9MICC</name>
<sequence>MVRIPAAVRRRLPGIAWRDRKILHLEARVAHLEASRERVRRLLREARSSGRDELRRREEEITRLSDDLQEAILRAEAAEAEHARFRRSSFKGKLSSHMAAVNAAKLSGWQATTPALQLPYKLRSYALAQSHGIAVPRIHQVWSRTEDIRIPDDLPADRVVLKADGGHSGLGVVPLRRTAEGWQTLTGRDTLVDGRPGDRLLSRLERARGPFFLESFLEPFAEPFATTDSRAGADHGAAGQGSADLALVGPPQGAEVRLPEDIKVYTAYGEIMQVLVMRTHGVKVMNRSRFTRRYFDAEARPLGEVLPGRPEDPEITAPEGWEDLMEAARRLSIAVGLPFVRVDLYATPDGPVLGELTPMPGGVQEYRLNHDLRLGAAWMRADLRLARDLARGRPSGTLFGSEPYRWWYPEPRGGEPAGTEEGPSRWPRLQADPLQWYTPPEDVVRLGTDGNGADQTGAEGATAEVSIPEESRPDDRGPDEDQVELRIADSSR</sequence>
<feature type="coiled-coil region" evidence="1">
    <location>
        <begin position="29"/>
        <end position="88"/>
    </location>
</feature>
<evidence type="ECO:0000313" key="4">
    <source>
        <dbReference type="Proteomes" id="UP001500236"/>
    </source>
</evidence>
<evidence type="ECO:0000256" key="2">
    <source>
        <dbReference type="SAM" id="MobiDB-lite"/>
    </source>
</evidence>
<dbReference type="SUPFAM" id="SSF56059">
    <property type="entry name" value="Glutathione synthetase ATP-binding domain-like"/>
    <property type="match status" value="1"/>
</dbReference>
<protein>
    <recommendedName>
        <fullName evidence="5">ATP-grasp domain-containing protein</fullName>
    </recommendedName>
</protein>
<proteinExistence type="predicted"/>
<gene>
    <name evidence="3" type="ORF">GCM10010529_26550</name>
</gene>
<keyword evidence="1" id="KW-0175">Coiled coil</keyword>
<dbReference type="Pfam" id="PF14305">
    <property type="entry name" value="ATPgrasp_TupA"/>
    <property type="match status" value="1"/>
</dbReference>
<dbReference type="RefSeq" id="WP_344680908.1">
    <property type="nucleotide sequence ID" value="NZ_BAAAVT010000019.1"/>
</dbReference>
<feature type="region of interest" description="Disordered" evidence="2">
    <location>
        <begin position="402"/>
        <end position="492"/>
    </location>
</feature>
<keyword evidence="4" id="KW-1185">Reference proteome</keyword>
<reference evidence="4" key="1">
    <citation type="journal article" date="2019" name="Int. J. Syst. Evol. Microbiol.">
        <title>The Global Catalogue of Microorganisms (GCM) 10K type strain sequencing project: providing services to taxonomists for standard genome sequencing and annotation.</title>
        <authorList>
            <consortium name="The Broad Institute Genomics Platform"/>
            <consortium name="The Broad Institute Genome Sequencing Center for Infectious Disease"/>
            <person name="Wu L."/>
            <person name="Ma J."/>
        </authorList>
    </citation>
    <scope>NUCLEOTIDE SEQUENCE [LARGE SCALE GENOMIC DNA]</scope>
    <source>
        <strain evidence="4">JCM 14309</strain>
    </source>
</reference>